<gene>
    <name evidence="1" type="ORF">E7Z73_08280</name>
</gene>
<dbReference type="AlphaFoldDB" id="A0A8T3VNA6"/>
<organism evidence="1 2">
    <name type="scientific">Methanobrevibacter millerae</name>
    <dbReference type="NCBI Taxonomy" id="230361"/>
    <lineage>
        <taxon>Archaea</taxon>
        <taxon>Methanobacteriati</taxon>
        <taxon>Methanobacteriota</taxon>
        <taxon>Methanomada group</taxon>
        <taxon>Methanobacteria</taxon>
        <taxon>Methanobacteriales</taxon>
        <taxon>Methanobacteriaceae</taxon>
        <taxon>Methanobrevibacter</taxon>
    </lineage>
</organism>
<reference evidence="1" key="1">
    <citation type="submission" date="2019-04" db="EMBL/GenBank/DDBJ databases">
        <title>Evolution of Biomass-Degrading Anaerobic Consortia Revealed by Metagenomics.</title>
        <authorList>
            <person name="Peng X."/>
        </authorList>
    </citation>
    <scope>NUCLEOTIDE SEQUENCE</scope>
    <source>
        <strain evidence="1">SIG12</strain>
    </source>
</reference>
<dbReference type="EMBL" id="SUTE01000070">
    <property type="protein sequence ID" value="MBE6505714.1"/>
    <property type="molecule type" value="Genomic_DNA"/>
</dbReference>
<name>A0A8T3VNA6_9EURY</name>
<accession>A0A8T3VNA6</accession>
<dbReference type="Proteomes" id="UP000762703">
    <property type="component" value="Unassembled WGS sequence"/>
</dbReference>
<dbReference type="RefSeq" id="WP_303737370.1">
    <property type="nucleotide sequence ID" value="NZ_SUTE01000070.1"/>
</dbReference>
<sequence length="142" mass="17020">MSGRYEHIRLPQLERMYTGVTHKRETLQKKMAEDMGRIGYHDILPRNFSIIPEINQCSLHDLKQLEELDETCFDICWAIEKKKHEEKGTLHIYEARFKFYSFRDVLSDVEIDRFFKKLPGMNSNTIIQELIKNPRFLEEVNL</sequence>
<evidence type="ECO:0000313" key="1">
    <source>
        <dbReference type="EMBL" id="MBE6505714.1"/>
    </source>
</evidence>
<comment type="caution">
    <text evidence="1">The sequence shown here is derived from an EMBL/GenBank/DDBJ whole genome shotgun (WGS) entry which is preliminary data.</text>
</comment>
<protein>
    <submittedName>
        <fullName evidence="1">Uncharacterized protein</fullName>
    </submittedName>
</protein>
<proteinExistence type="predicted"/>
<evidence type="ECO:0000313" key="2">
    <source>
        <dbReference type="Proteomes" id="UP000762703"/>
    </source>
</evidence>